<reference evidence="11" key="2">
    <citation type="journal article" date="2024" name="Plant">
        <title>Genomic evolution and insights into agronomic trait innovations of Sesamum species.</title>
        <authorList>
            <person name="Miao H."/>
            <person name="Wang L."/>
            <person name="Qu L."/>
            <person name="Liu H."/>
            <person name="Sun Y."/>
            <person name="Le M."/>
            <person name="Wang Q."/>
            <person name="Wei S."/>
            <person name="Zheng Y."/>
            <person name="Lin W."/>
            <person name="Duan Y."/>
            <person name="Cao H."/>
            <person name="Xiong S."/>
            <person name="Wang X."/>
            <person name="Wei L."/>
            <person name="Li C."/>
            <person name="Ma Q."/>
            <person name="Ju M."/>
            <person name="Zhao R."/>
            <person name="Li G."/>
            <person name="Mu C."/>
            <person name="Tian Q."/>
            <person name="Mei H."/>
            <person name="Zhang T."/>
            <person name="Gao T."/>
            <person name="Zhang H."/>
        </authorList>
    </citation>
    <scope>NUCLEOTIDE SEQUENCE</scope>
    <source>
        <strain evidence="11">G01</strain>
    </source>
</reference>
<dbReference type="InterPro" id="IPR038005">
    <property type="entry name" value="RX-like_CC"/>
</dbReference>
<dbReference type="Gene3D" id="3.80.10.10">
    <property type="entry name" value="Ribonuclease Inhibitor"/>
    <property type="match status" value="2"/>
</dbReference>
<dbReference type="GO" id="GO:0051607">
    <property type="term" value="P:defense response to virus"/>
    <property type="evidence" value="ECO:0007669"/>
    <property type="project" value="UniProtKB-ARBA"/>
</dbReference>
<dbReference type="FunFam" id="1.10.10.10:FF:000322">
    <property type="entry name" value="Probable disease resistance protein At1g63360"/>
    <property type="match status" value="1"/>
</dbReference>
<dbReference type="InterPro" id="IPR027417">
    <property type="entry name" value="P-loop_NTPase"/>
</dbReference>
<dbReference type="SUPFAM" id="SSF52058">
    <property type="entry name" value="L domain-like"/>
    <property type="match status" value="1"/>
</dbReference>
<dbReference type="InterPro" id="IPR002182">
    <property type="entry name" value="NB-ARC"/>
</dbReference>
<dbReference type="PRINTS" id="PR00364">
    <property type="entry name" value="DISEASERSIST"/>
</dbReference>
<feature type="domain" description="NB-ARC" evidence="7">
    <location>
        <begin position="170"/>
        <end position="347"/>
    </location>
</feature>
<dbReference type="FunFam" id="3.40.50.300:FF:001091">
    <property type="entry name" value="Probable disease resistance protein At1g61300"/>
    <property type="match status" value="1"/>
</dbReference>
<dbReference type="PANTHER" id="PTHR23155">
    <property type="entry name" value="DISEASE RESISTANCE PROTEIN RP"/>
    <property type="match status" value="1"/>
</dbReference>
<evidence type="ECO:0000259" key="9">
    <source>
        <dbReference type="Pfam" id="PF23559"/>
    </source>
</evidence>
<dbReference type="Gene3D" id="3.40.50.300">
    <property type="entry name" value="P-loop containing nucleotide triphosphate hydrolases"/>
    <property type="match status" value="1"/>
</dbReference>
<evidence type="ECO:0000259" key="10">
    <source>
        <dbReference type="Pfam" id="PF23598"/>
    </source>
</evidence>
<dbReference type="SUPFAM" id="SSF52540">
    <property type="entry name" value="P-loop containing nucleoside triphosphate hydrolases"/>
    <property type="match status" value="1"/>
</dbReference>
<dbReference type="GO" id="GO:0098542">
    <property type="term" value="P:defense response to other organism"/>
    <property type="evidence" value="ECO:0007669"/>
    <property type="project" value="TreeGrafter"/>
</dbReference>
<accession>A0AAW2MJF8</accession>
<comment type="similarity">
    <text evidence="1">Belongs to the disease resistance NB-LRR family.</text>
</comment>
<dbReference type="CDD" id="cd14798">
    <property type="entry name" value="RX-CC_like"/>
    <property type="match status" value="1"/>
</dbReference>
<protein>
    <submittedName>
        <fullName evidence="11">Disease resistance protein RPM1</fullName>
    </submittedName>
</protein>
<dbReference type="Pfam" id="PF23598">
    <property type="entry name" value="LRR_14"/>
    <property type="match status" value="1"/>
</dbReference>
<evidence type="ECO:0000259" key="7">
    <source>
        <dbReference type="Pfam" id="PF00931"/>
    </source>
</evidence>
<name>A0AAW2MJF8_9LAMI</name>
<dbReference type="InterPro" id="IPR042197">
    <property type="entry name" value="Apaf_helical"/>
</dbReference>
<dbReference type="Pfam" id="PF18052">
    <property type="entry name" value="Rx_N"/>
    <property type="match status" value="1"/>
</dbReference>
<comment type="caution">
    <text evidence="11">The sequence shown here is derived from an EMBL/GenBank/DDBJ whole genome shotgun (WGS) entry which is preliminary data.</text>
</comment>
<dbReference type="Pfam" id="PF23559">
    <property type="entry name" value="WHD_DRP"/>
    <property type="match status" value="1"/>
</dbReference>
<organism evidence="11">
    <name type="scientific">Sesamum angustifolium</name>
    <dbReference type="NCBI Taxonomy" id="2727405"/>
    <lineage>
        <taxon>Eukaryota</taxon>
        <taxon>Viridiplantae</taxon>
        <taxon>Streptophyta</taxon>
        <taxon>Embryophyta</taxon>
        <taxon>Tracheophyta</taxon>
        <taxon>Spermatophyta</taxon>
        <taxon>Magnoliopsida</taxon>
        <taxon>eudicotyledons</taxon>
        <taxon>Gunneridae</taxon>
        <taxon>Pentapetalae</taxon>
        <taxon>asterids</taxon>
        <taxon>lamiids</taxon>
        <taxon>Lamiales</taxon>
        <taxon>Pedaliaceae</taxon>
        <taxon>Sesamum</taxon>
    </lineage>
</organism>
<dbReference type="PANTHER" id="PTHR23155:SF1205">
    <property type="entry name" value="DISEASE RESISTANCE PROTEIN RPM1"/>
    <property type="match status" value="1"/>
</dbReference>
<dbReference type="InterPro" id="IPR055414">
    <property type="entry name" value="LRR_R13L4/SHOC2-like"/>
</dbReference>
<feature type="domain" description="Disease resistance protein winged helix" evidence="9">
    <location>
        <begin position="436"/>
        <end position="506"/>
    </location>
</feature>
<proteinExistence type="inferred from homology"/>
<evidence type="ECO:0000256" key="4">
    <source>
        <dbReference type="ARBA" id="ARBA00022741"/>
    </source>
</evidence>
<feature type="domain" description="Disease resistance R13L4/SHOC-2-like LRR" evidence="10">
    <location>
        <begin position="551"/>
        <end position="879"/>
    </location>
</feature>
<dbReference type="InterPro" id="IPR044974">
    <property type="entry name" value="Disease_R_plants"/>
</dbReference>
<keyword evidence="3" id="KW-0677">Repeat</keyword>
<keyword evidence="5" id="KW-0611">Plant defense</keyword>
<keyword evidence="6" id="KW-0067">ATP-binding</keyword>
<dbReference type="GO" id="GO:0043531">
    <property type="term" value="F:ADP binding"/>
    <property type="evidence" value="ECO:0007669"/>
    <property type="project" value="InterPro"/>
</dbReference>
<keyword evidence="4" id="KW-0547">Nucleotide-binding</keyword>
<feature type="domain" description="Disease resistance N-terminal" evidence="8">
    <location>
        <begin position="25"/>
        <end position="87"/>
    </location>
</feature>
<evidence type="ECO:0000313" key="11">
    <source>
        <dbReference type="EMBL" id="KAL0331008.1"/>
    </source>
</evidence>
<dbReference type="EMBL" id="JACGWK010000010">
    <property type="protein sequence ID" value="KAL0331008.1"/>
    <property type="molecule type" value="Genomic_DNA"/>
</dbReference>
<gene>
    <name evidence="11" type="ORF">Sangu_1646300</name>
</gene>
<keyword evidence="2" id="KW-0433">Leucine-rich repeat</keyword>
<reference evidence="11" key="1">
    <citation type="submission" date="2020-06" db="EMBL/GenBank/DDBJ databases">
        <authorList>
            <person name="Li T."/>
            <person name="Hu X."/>
            <person name="Zhang T."/>
            <person name="Song X."/>
            <person name="Zhang H."/>
            <person name="Dai N."/>
            <person name="Sheng W."/>
            <person name="Hou X."/>
            <person name="Wei L."/>
        </authorList>
    </citation>
    <scope>NUCLEOTIDE SEQUENCE</scope>
    <source>
        <strain evidence="11">G01</strain>
        <tissue evidence="11">Leaf</tissue>
    </source>
</reference>
<dbReference type="Gene3D" id="1.10.10.10">
    <property type="entry name" value="Winged helix-like DNA-binding domain superfamily/Winged helix DNA-binding domain"/>
    <property type="match status" value="1"/>
</dbReference>
<dbReference type="Pfam" id="PF00931">
    <property type="entry name" value="NB-ARC"/>
    <property type="match status" value="1"/>
</dbReference>
<dbReference type="GO" id="GO:0005524">
    <property type="term" value="F:ATP binding"/>
    <property type="evidence" value="ECO:0007669"/>
    <property type="project" value="UniProtKB-KW"/>
</dbReference>
<evidence type="ECO:0000256" key="5">
    <source>
        <dbReference type="ARBA" id="ARBA00022821"/>
    </source>
</evidence>
<evidence type="ECO:0000256" key="1">
    <source>
        <dbReference type="ARBA" id="ARBA00008894"/>
    </source>
</evidence>
<dbReference type="Gene3D" id="1.10.8.430">
    <property type="entry name" value="Helical domain of apoptotic protease-activating factors"/>
    <property type="match status" value="1"/>
</dbReference>
<evidence type="ECO:0000259" key="8">
    <source>
        <dbReference type="Pfam" id="PF18052"/>
    </source>
</evidence>
<dbReference type="InterPro" id="IPR036388">
    <property type="entry name" value="WH-like_DNA-bd_sf"/>
</dbReference>
<dbReference type="Gene3D" id="1.20.5.4130">
    <property type="match status" value="1"/>
</dbReference>
<sequence>MAEAAVEILKLSIDLLFQSPGFDYLGVRHQVSKIKLELDSMRSFLRDAERCKDGNEGLRCWVAQVRDAALKAEDVLDEFLYNLYRVERRGFIGFLRRAVSFPREIWRRHQTVALLKEIKNEIKEIAERSSRYDLSCHIEEDHTFHHSLNYAQNIGETAFFVEPAEVVGVEDESGQLLEWLMEGEKQRSVISIVGMGGSGKTTLAARAYNSQAVKRSFECFAWVSISQNYMIDDLLRKIINEFSSARSDFPHAASTTTNYKQLVETLVHFLQDKRYLIVLDDVWSIFLWKQVSVALPDHHNGNRVIITTRKEDIAFYPYGAGSHVLHSKPLPEDKAWTLFCNKAFCNEAGGSCPPELKDVARALVMKCKGLPLAILALGGLMASKNRSELKWKEVCDSLSWHISNNPALDEVKMILLLSFKDLPHLLKNCFLYLCCFPIEHWVGAGRVIRMWMAEGFLEERKGLSQEDVGKIYLRELVSRNLLQVEKHNSFLRPKLCKLHDLMWELAHDMSDREHIVSVCNPQDLENEVRARRLSFHAVESTLRPGHDMRYVRSFFAFNVKDQYALPMDNLLLNFRLLRMLELMDAPIDYLPRTLGKLFNLRYLGLKGTKITELPTTIGRLRNLLTLDIRKTLVKVLPREIGKLRNLRHLLTYAGSDEEGFFYYIKGIKGPNSIGKLKNLQVLNCLEANSDIVRRIRELTQLRRLQLTNLKEEDGRDLCASIEKMKDLHHLLLMAENENEYLQVDQLSTVPSNIRKLTLGGRLRDVPGWFCSLRNVIHLHLHWSQLSSDPIPCISELPILERLTLLNAYSHDKRQLCFNGGFSRLEDLYLGNFPEVAEIIISEGTMPSLVRMTLHDCVKLKRVPQGIEHLRSLHRLNLKNASEELIGSIRGKKSSDYSRVQRIPSVIYDAPS</sequence>
<dbReference type="AlphaFoldDB" id="A0AAW2MJF8"/>
<dbReference type="InterPro" id="IPR041118">
    <property type="entry name" value="Rx_N"/>
</dbReference>
<evidence type="ECO:0000256" key="3">
    <source>
        <dbReference type="ARBA" id="ARBA00022737"/>
    </source>
</evidence>
<evidence type="ECO:0000256" key="2">
    <source>
        <dbReference type="ARBA" id="ARBA00022614"/>
    </source>
</evidence>
<evidence type="ECO:0000256" key="6">
    <source>
        <dbReference type="ARBA" id="ARBA00022840"/>
    </source>
</evidence>
<dbReference type="InterPro" id="IPR058922">
    <property type="entry name" value="WHD_DRP"/>
</dbReference>
<dbReference type="InterPro" id="IPR032675">
    <property type="entry name" value="LRR_dom_sf"/>
</dbReference>